<dbReference type="OrthoDB" id="5113452at2"/>
<dbReference type="EMBL" id="SOHA01000040">
    <property type="protein sequence ID" value="TFD27040.1"/>
    <property type="molecule type" value="Genomic_DNA"/>
</dbReference>
<dbReference type="RefSeq" id="WP_134425567.1">
    <property type="nucleotide sequence ID" value="NZ_SOHA01000040.1"/>
</dbReference>
<protein>
    <recommendedName>
        <fullName evidence="3">Lipoprotein</fullName>
    </recommendedName>
</protein>
<gene>
    <name evidence="1" type="ORF">E3T49_14230</name>
</gene>
<dbReference type="Proteomes" id="UP000297472">
    <property type="component" value="Unassembled WGS sequence"/>
</dbReference>
<comment type="caution">
    <text evidence="1">The sequence shown here is derived from an EMBL/GenBank/DDBJ whole genome shotgun (WGS) entry which is preliminary data.</text>
</comment>
<name>A0A4Y8JXQ8_9MICO</name>
<evidence type="ECO:0008006" key="3">
    <source>
        <dbReference type="Google" id="ProtNLM"/>
    </source>
</evidence>
<dbReference type="PROSITE" id="PS51257">
    <property type="entry name" value="PROKAR_LIPOPROTEIN"/>
    <property type="match status" value="1"/>
</dbReference>
<dbReference type="AlphaFoldDB" id="A0A4Y8JXQ8"/>
<reference evidence="1 2" key="1">
    <citation type="submission" date="2019-03" db="EMBL/GenBank/DDBJ databases">
        <title>Genomics of glacier-inhabiting Cryobacterium strains.</title>
        <authorList>
            <person name="Liu Q."/>
            <person name="Xin Y.-H."/>
        </authorList>
    </citation>
    <scope>NUCLEOTIDE SEQUENCE [LARGE SCALE GENOMIC DNA]</scope>
    <source>
        <strain evidence="1 2">TMT1-51</strain>
    </source>
</reference>
<accession>A0A4Y8JXQ8</accession>
<evidence type="ECO:0000313" key="2">
    <source>
        <dbReference type="Proteomes" id="UP000297472"/>
    </source>
</evidence>
<sequence length="134" mass="14745">MADKWTFVWLLAVSATVFTLMGCSPADGFSDLNRTASAEDAIPSGLPDYALDDFDIDSLRFVSAVDDTRLYLARGREYPVCLLVYRTASDWLGGCGSNMTTMKSPGFEVMVVQDGMPKRAGWSKASENLRIKDQ</sequence>
<organism evidence="1 2">
    <name type="scientific">Cryobacterium cryoconiti</name>
    <dbReference type="NCBI Taxonomy" id="1259239"/>
    <lineage>
        <taxon>Bacteria</taxon>
        <taxon>Bacillati</taxon>
        <taxon>Actinomycetota</taxon>
        <taxon>Actinomycetes</taxon>
        <taxon>Micrococcales</taxon>
        <taxon>Microbacteriaceae</taxon>
        <taxon>Cryobacterium</taxon>
    </lineage>
</organism>
<keyword evidence="2" id="KW-1185">Reference proteome</keyword>
<evidence type="ECO:0000313" key="1">
    <source>
        <dbReference type="EMBL" id="TFD27040.1"/>
    </source>
</evidence>
<proteinExistence type="predicted"/>